<sequence>MDAGRIRTTLLAGVQGSALVLIILGGTPILLALSLVSIVLVPLGIGGFTTPLVLTLVRSHANFRRWLAEEWAGMRVPVSYKPFPDDVRPGIVGVFERCSIMLKDGATWRDMRWLVVDMTAGLITALLTPAALVYGIHGVLLVCGLWQPLADGTGTNWYTFVPVTGWGTAILAALVGAAILAVTHALGGNLVRLHFAVSRALLQPPRAMRLHQRIDELTETRQDLIDASAGELRRIERDLHDGAQARLVAMGMSFGLIESLVDRDPQQAKALLVEAREHSAEALNELRDLVRGIRPPVLAERGLPDAVRALALRMPMTVTVNIDYPGRAAESIEEAVYFAVSEVLTNAAKYSNAERTDISLSHRADVLTVVVSDNGKGGAVPGAGSGLIGVEKRLAAFDGTMTLSSPDGGPTVVTMTLPCRLRP</sequence>
<evidence type="ECO:0000259" key="10">
    <source>
        <dbReference type="SMART" id="SM00387"/>
    </source>
</evidence>
<dbReference type="PANTHER" id="PTHR24421:SF10">
    <property type="entry name" value="NITRATE_NITRITE SENSOR PROTEIN NARQ"/>
    <property type="match status" value="1"/>
</dbReference>
<keyword evidence="12" id="KW-1185">Reference proteome</keyword>
<comment type="caution">
    <text evidence="11">The sequence shown here is derived from an EMBL/GenBank/DDBJ whole genome shotgun (WGS) entry which is preliminary data.</text>
</comment>
<keyword evidence="9" id="KW-0812">Transmembrane</keyword>
<evidence type="ECO:0000313" key="12">
    <source>
        <dbReference type="Proteomes" id="UP001595867"/>
    </source>
</evidence>
<comment type="catalytic activity">
    <reaction evidence="1">
        <text>ATP + protein L-histidine = ADP + protein N-phospho-L-histidine.</text>
        <dbReference type="EC" id="2.7.13.3"/>
    </reaction>
</comment>
<evidence type="ECO:0000256" key="7">
    <source>
        <dbReference type="ARBA" id="ARBA00022840"/>
    </source>
</evidence>
<evidence type="ECO:0000256" key="5">
    <source>
        <dbReference type="ARBA" id="ARBA00022741"/>
    </source>
</evidence>
<dbReference type="Gene3D" id="3.30.565.10">
    <property type="entry name" value="Histidine kinase-like ATPase, C-terminal domain"/>
    <property type="match status" value="1"/>
</dbReference>
<dbReference type="Pfam" id="PF13796">
    <property type="entry name" value="Sensor"/>
    <property type="match status" value="1"/>
</dbReference>
<evidence type="ECO:0000256" key="2">
    <source>
        <dbReference type="ARBA" id="ARBA00012438"/>
    </source>
</evidence>
<dbReference type="Proteomes" id="UP001595867">
    <property type="component" value="Unassembled WGS sequence"/>
</dbReference>
<evidence type="ECO:0000256" key="9">
    <source>
        <dbReference type="SAM" id="Phobius"/>
    </source>
</evidence>
<evidence type="ECO:0000256" key="8">
    <source>
        <dbReference type="ARBA" id="ARBA00023012"/>
    </source>
</evidence>
<dbReference type="RefSeq" id="WP_378070520.1">
    <property type="nucleotide sequence ID" value="NZ_JBHSBL010000021.1"/>
</dbReference>
<keyword evidence="3" id="KW-0597">Phosphoprotein</keyword>
<dbReference type="Pfam" id="PF07730">
    <property type="entry name" value="HisKA_3"/>
    <property type="match status" value="1"/>
</dbReference>
<feature type="transmembrane region" description="Helical" evidence="9">
    <location>
        <begin position="113"/>
        <end position="137"/>
    </location>
</feature>
<protein>
    <recommendedName>
        <fullName evidence="2">histidine kinase</fullName>
        <ecNumber evidence="2">2.7.13.3</ecNumber>
    </recommendedName>
</protein>
<dbReference type="GO" id="GO:0016301">
    <property type="term" value="F:kinase activity"/>
    <property type="evidence" value="ECO:0007669"/>
    <property type="project" value="UniProtKB-KW"/>
</dbReference>
<dbReference type="EC" id="2.7.13.3" evidence="2"/>
<dbReference type="SUPFAM" id="SSF55874">
    <property type="entry name" value="ATPase domain of HSP90 chaperone/DNA topoisomerase II/histidine kinase"/>
    <property type="match status" value="1"/>
</dbReference>
<dbReference type="SMART" id="SM00387">
    <property type="entry name" value="HATPase_c"/>
    <property type="match status" value="1"/>
</dbReference>
<feature type="transmembrane region" description="Helical" evidence="9">
    <location>
        <begin position="39"/>
        <end position="57"/>
    </location>
</feature>
<dbReference type="PANTHER" id="PTHR24421">
    <property type="entry name" value="NITRATE/NITRITE SENSOR PROTEIN NARX-RELATED"/>
    <property type="match status" value="1"/>
</dbReference>
<keyword evidence="9" id="KW-0472">Membrane</keyword>
<keyword evidence="9" id="KW-1133">Transmembrane helix</keyword>
<evidence type="ECO:0000313" key="11">
    <source>
        <dbReference type="EMBL" id="MFC4069623.1"/>
    </source>
</evidence>
<dbReference type="EMBL" id="JBHSBL010000021">
    <property type="protein sequence ID" value="MFC4069623.1"/>
    <property type="molecule type" value="Genomic_DNA"/>
</dbReference>
<proteinExistence type="predicted"/>
<keyword evidence="6 11" id="KW-0418">Kinase</keyword>
<dbReference type="InterPro" id="IPR025828">
    <property type="entry name" value="Put_sensor_dom"/>
</dbReference>
<organism evidence="11 12">
    <name type="scientific">Actinoplanes subglobosus</name>
    <dbReference type="NCBI Taxonomy" id="1547892"/>
    <lineage>
        <taxon>Bacteria</taxon>
        <taxon>Bacillati</taxon>
        <taxon>Actinomycetota</taxon>
        <taxon>Actinomycetes</taxon>
        <taxon>Micromonosporales</taxon>
        <taxon>Micromonosporaceae</taxon>
        <taxon>Actinoplanes</taxon>
    </lineage>
</organism>
<keyword evidence="8" id="KW-0902">Two-component regulatory system</keyword>
<dbReference type="InterPro" id="IPR050482">
    <property type="entry name" value="Sensor_HK_TwoCompSys"/>
</dbReference>
<dbReference type="InterPro" id="IPR011712">
    <property type="entry name" value="Sig_transdc_His_kin_sub3_dim/P"/>
</dbReference>
<evidence type="ECO:0000256" key="3">
    <source>
        <dbReference type="ARBA" id="ARBA00022553"/>
    </source>
</evidence>
<accession>A0ABV8J365</accession>
<evidence type="ECO:0000256" key="1">
    <source>
        <dbReference type="ARBA" id="ARBA00000085"/>
    </source>
</evidence>
<keyword evidence="5" id="KW-0547">Nucleotide-binding</keyword>
<dbReference type="Gene3D" id="1.20.5.1930">
    <property type="match status" value="1"/>
</dbReference>
<keyword evidence="7" id="KW-0067">ATP-binding</keyword>
<feature type="transmembrane region" description="Helical" evidence="9">
    <location>
        <begin position="157"/>
        <end position="182"/>
    </location>
</feature>
<reference evidence="12" key="1">
    <citation type="journal article" date="2019" name="Int. J. Syst. Evol. Microbiol.">
        <title>The Global Catalogue of Microorganisms (GCM) 10K type strain sequencing project: providing services to taxonomists for standard genome sequencing and annotation.</title>
        <authorList>
            <consortium name="The Broad Institute Genomics Platform"/>
            <consortium name="The Broad Institute Genome Sequencing Center for Infectious Disease"/>
            <person name="Wu L."/>
            <person name="Ma J."/>
        </authorList>
    </citation>
    <scope>NUCLEOTIDE SEQUENCE [LARGE SCALE GENOMIC DNA]</scope>
    <source>
        <strain evidence="12">TBRC 5832</strain>
    </source>
</reference>
<dbReference type="Pfam" id="PF02518">
    <property type="entry name" value="HATPase_c"/>
    <property type="match status" value="1"/>
</dbReference>
<feature type="domain" description="Histidine kinase/HSP90-like ATPase" evidence="10">
    <location>
        <begin position="331"/>
        <end position="421"/>
    </location>
</feature>
<evidence type="ECO:0000256" key="4">
    <source>
        <dbReference type="ARBA" id="ARBA00022679"/>
    </source>
</evidence>
<evidence type="ECO:0000256" key="6">
    <source>
        <dbReference type="ARBA" id="ARBA00022777"/>
    </source>
</evidence>
<feature type="transmembrane region" description="Helical" evidence="9">
    <location>
        <begin position="12"/>
        <end position="33"/>
    </location>
</feature>
<dbReference type="InterPro" id="IPR036890">
    <property type="entry name" value="HATPase_C_sf"/>
</dbReference>
<gene>
    <name evidence="11" type="ORF">ACFO0C_32270</name>
</gene>
<dbReference type="CDD" id="cd16917">
    <property type="entry name" value="HATPase_UhpB-NarQ-NarX-like"/>
    <property type="match status" value="1"/>
</dbReference>
<dbReference type="InterPro" id="IPR003594">
    <property type="entry name" value="HATPase_dom"/>
</dbReference>
<name>A0ABV8J365_9ACTN</name>
<keyword evidence="4" id="KW-0808">Transferase</keyword>